<dbReference type="SMART" id="SM00647">
    <property type="entry name" value="IBR"/>
    <property type="match status" value="2"/>
</dbReference>
<dbReference type="GO" id="GO:0008270">
    <property type="term" value="F:zinc ion binding"/>
    <property type="evidence" value="ECO:0007669"/>
    <property type="project" value="UniProtKB-KW"/>
</dbReference>
<dbReference type="Proteomes" id="UP000631114">
    <property type="component" value="Unassembled WGS sequence"/>
</dbReference>
<evidence type="ECO:0000256" key="8">
    <source>
        <dbReference type="ARBA" id="ARBA00022737"/>
    </source>
</evidence>
<keyword evidence="8" id="KW-0677">Repeat</keyword>
<dbReference type="AlphaFoldDB" id="A0A835M229"/>
<dbReference type="PANTHER" id="PTHR11685">
    <property type="entry name" value="RBR FAMILY RING FINGER AND IBR DOMAIN-CONTAINING"/>
    <property type="match status" value="1"/>
</dbReference>
<dbReference type="SUPFAM" id="SSF57850">
    <property type="entry name" value="RING/U-box"/>
    <property type="match status" value="3"/>
</dbReference>
<dbReference type="Gene3D" id="3.30.40.10">
    <property type="entry name" value="Zinc/RING finger domain, C3HC4 (zinc finger)"/>
    <property type="match status" value="1"/>
</dbReference>
<dbReference type="Pfam" id="PF01485">
    <property type="entry name" value="IBR"/>
    <property type="match status" value="2"/>
</dbReference>
<comment type="similarity">
    <text evidence="4">Belongs to the RBR family. Ariadne subfamily.</text>
</comment>
<accession>A0A835M229</accession>
<keyword evidence="9 12" id="KW-0863">Zinc-finger</keyword>
<dbReference type="PROSITE" id="PS51873">
    <property type="entry name" value="TRIAD"/>
    <property type="match status" value="1"/>
</dbReference>
<comment type="function">
    <text evidence="3">Might act as an E3 ubiquitin-protein ligase, or as part of E3 complex, which accepts ubiquitin from specific E2 ubiquitin-conjugating enzymes and then transfers it to substrates.</text>
</comment>
<dbReference type="EC" id="2.3.2.31" evidence="5"/>
<evidence type="ECO:0000259" key="14">
    <source>
        <dbReference type="PROSITE" id="PS51873"/>
    </source>
</evidence>
<dbReference type="GO" id="GO:0061630">
    <property type="term" value="F:ubiquitin protein ligase activity"/>
    <property type="evidence" value="ECO:0007669"/>
    <property type="project" value="UniProtKB-EC"/>
</dbReference>
<dbReference type="PROSITE" id="PS00518">
    <property type="entry name" value="ZF_RING_1"/>
    <property type="match status" value="1"/>
</dbReference>
<keyword evidence="6" id="KW-0808">Transferase</keyword>
<dbReference type="PROSITE" id="PS50089">
    <property type="entry name" value="ZF_RING_2"/>
    <property type="match status" value="1"/>
</dbReference>
<evidence type="ECO:0000256" key="12">
    <source>
        <dbReference type="PROSITE-ProRule" id="PRU00175"/>
    </source>
</evidence>
<dbReference type="CDD" id="cd22584">
    <property type="entry name" value="Rcat_RBR_unk"/>
    <property type="match status" value="1"/>
</dbReference>
<protein>
    <recommendedName>
        <fullName evidence="5">RBR-type E3 ubiquitin transferase</fullName>
        <ecNumber evidence="5">2.3.2.31</ecNumber>
    </recommendedName>
</protein>
<evidence type="ECO:0000256" key="6">
    <source>
        <dbReference type="ARBA" id="ARBA00022679"/>
    </source>
</evidence>
<dbReference type="InterPro" id="IPR044066">
    <property type="entry name" value="TRIAD_supradom"/>
</dbReference>
<dbReference type="InterPro" id="IPR002867">
    <property type="entry name" value="IBR_dom"/>
</dbReference>
<keyword evidence="10" id="KW-0833">Ubl conjugation pathway</keyword>
<keyword evidence="11" id="KW-0862">Zinc</keyword>
<keyword evidence="16" id="KW-1185">Reference proteome</keyword>
<evidence type="ECO:0000256" key="10">
    <source>
        <dbReference type="ARBA" id="ARBA00022786"/>
    </source>
</evidence>
<dbReference type="InterPro" id="IPR031127">
    <property type="entry name" value="E3_UB_ligase_RBR"/>
</dbReference>
<dbReference type="InterPro" id="IPR001841">
    <property type="entry name" value="Znf_RING"/>
</dbReference>
<organism evidence="15 16">
    <name type="scientific">Coptis chinensis</name>
    <dbReference type="NCBI Taxonomy" id="261450"/>
    <lineage>
        <taxon>Eukaryota</taxon>
        <taxon>Viridiplantae</taxon>
        <taxon>Streptophyta</taxon>
        <taxon>Embryophyta</taxon>
        <taxon>Tracheophyta</taxon>
        <taxon>Spermatophyta</taxon>
        <taxon>Magnoliopsida</taxon>
        <taxon>Ranunculales</taxon>
        <taxon>Ranunculaceae</taxon>
        <taxon>Coptidoideae</taxon>
        <taxon>Coptis</taxon>
    </lineage>
</organism>
<comment type="cofactor">
    <cofactor evidence="2">
        <name>Zn(2+)</name>
        <dbReference type="ChEBI" id="CHEBI:29105"/>
    </cofactor>
</comment>
<evidence type="ECO:0000259" key="13">
    <source>
        <dbReference type="PROSITE" id="PS50089"/>
    </source>
</evidence>
<gene>
    <name evidence="15" type="ORF">IFM89_028616</name>
</gene>
<reference evidence="15 16" key="1">
    <citation type="submission" date="2020-10" db="EMBL/GenBank/DDBJ databases">
        <title>The Coptis chinensis genome and diversification of protoberbering-type alkaloids.</title>
        <authorList>
            <person name="Wang B."/>
            <person name="Shu S."/>
            <person name="Song C."/>
            <person name="Liu Y."/>
        </authorList>
    </citation>
    <scope>NUCLEOTIDE SEQUENCE [LARGE SCALE GENOMIC DNA]</scope>
    <source>
        <strain evidence="15">HL-2020</strain>
        <tissue evidence="15">Leaf</tissue>
    </source>
</reference>
<evidence type="ECO:0000313" key="15">
    <source>
        <dbReference type="EMBL" id="KAF9616150.1"/>
    </source>
</evidence>
<evidence type="ECO:0000256" key="11">
    <source>
        <dbReference type="ARBA" id="ARBA00022833"/>
    </source>
</evidence>
<feature type="domain" description="RING-type" evidence="13">
    <location>
        <begin position="107"/>
        <end position="152"/>
    </location>
</feature>
<dbReference type="OrthoDB" id="10009520at2759"/>
<evidence type="ECO:0000256" key="1">
    <source>
        <dbReference type="ARBA" id="ARBA00001798"/>
    </source>
</evidence>
<evidence type="ECO:0000256" key="9">
    <source>
        <dbReference type="ARBA" id="ARBA00022771"/>
    </source>
</evidence>
<dbReference type="InterPro" id="IPR013083">
    <property type="entry name" value="Znf_RING/FYVE/PHD"/>
</dbReference>
<evidence type="ECO:0000313" key="16">
    <source>
        <dbReference type="Proteomes" id="UP000631114"/>
    </source>
</evidence>
<dbReference type="Gene3D" id="1.20.120.1750">
    <property type="match status" value="1"/>
</dbReference>
<name>A0A835M229_9MAGN</name>
<evidence type="ECO:0000256" key="7">
    <source>
        <dbReference type="ARBA" id="ARBA00022723"/>
    </source>
</evidence>
<keyword evidence="7" id="KW-0479">Metal-binding</keyword>
<feature type="domain" description="RING-type" evidence="14">
    <location>
        <begin position="103"/>
        <end position="311"/>
    </location>
</feature>
<dbReference type="EMBL" id="JADFTS010000003">
    <property type="protein sequence ID" value="KAF9616150.1"/>
    <property type="molecule type" value="Genomic_DNA"/>
</dbReference>
<dbReference type="InterPro" id="IPR017907">
    <property type="entry name" value="Znf_RING_CS"/>
</dbReference>
<comment type="catalytic activity">
    <reaction evidence="1">
        <text>[E2 ubiquitin-conjugating enzyme]-S-ubiquitinyl-L-cysteine + [acceptor protein]-L-lysine = [E2 ubiquitin-conjugating enzyme]-L-cysteine + [acceptor protein]-N(6)-ubiquitinyl-L-lysine.</text>
        <dbReference type="EC" id="2.3.2.31"/>
    </reaction>
</comment>
<dbReference type="GO" id="GO:0016567">
    <property type="term" value="P:protein ubiquitination"/>
    <property type="evidence" value="ECO:0007669"/>
    <property type="project" value="InterPro"/>
</dbReference>
<evidence type="ECO:0000256" key="3">
    <source>
        <dbReference type="ARBA" id="ARBA00003976"/>
    </source>
</evidence>
<dbReference type="FunFam" id="3.30.40.10:FF:000230">
    <property type="entry name" value="RBR-type E3 ubiquitin transferase"/>
    <property type="match status" value="1"/>
</dbReference>
<dbReference type="CDD" id="cd22582">
    <property type="entry name" value="BRcat_RBR_unk"/>
    <property type="match status" value="1"/>
</dbReference>
<evidence type="ECO:0000256" key="2">
    <source>
        <dbReference type="ARBA" id="ARBA00001947"/>
    </source>
</evidence>
<evidence type="ECO:0000256" key="4">
    <source>
        <dbReference type="ARBA" id="ARBA00005884"/>
    </source>
</evidence>
<proteinExistence type="inferred from homology"/>
<sequence length="311" mass="35476">MANASSSSSSPCDLHVDDSYYFLVLSDSNEEIFPISDEKYAEELQLQEALMSSVLATRLSFEALDDEVVATQLSFKLSENDMSKKQRIQQVTDGSVGESSSNTKWFCEICMEGKLKEEMFEKNKCSHFFCSDCISKHIATKIHENINTIQCPELNCKIVFEPENCRSFIPDEVFDRWTNALCESYFILESQKFYCPFKDCSALLVDDGGEVVRESECPICRRLFCAQCMIPWHSDISCEDYQNLDVNERGRDDRMVIELAKKKNWRRCPSCKFLVEKTDGCLHINCRCGFQFCYGCGGLGPALMVAAKEIN</sequence>
<evidence type="ECO:0000256" key="5">
    <source>
        <dbReference type="ARBA" id="ARBA00012251"/>
    </source>
</evidence>
<comment type="caution">
    <text evidence="15">The sequence shown here is derived from an EMBL/GenBank/DDBJ whole genome shotgun (WGS) entry which is preliminary data.</text>
</comment>